<dbReference type="EMBL" id="JALBUR010000010">
    <property type="protein sequence ID" value="MDX8419563.1"/>
    <property type="molecule type" value="Genomic_DNA"/>
</dbReference>
<evidence type="ECO:0000313" key="1">
    <source>
        <dbReference type="EMBL" id="MDX8419563.1"/>
    </source>
</evidence>
<sequence>MKKIILMAVLVICAVVSLISGLSAVNKAVVVAVCAFGCFYVAKLDTPKQDQK</sequence>
<proteinExistence type="predicted"/>
<evidence type="ECO:0000313" key="2">
    <source>
        <dbReference type="Proteomes" id="UP001286174"/>
    </source>
</evidence>
<name>A0AB35U295_9FIRM</name>
<gene>
    <name evidence="1" type="ORF">MOZ60_05595</name>
</gene>
<reference evidence="1 2" key="1">
    <citation type="submission" date="2022-03" db="EMBL/GenBank/DDBJ databases">
        <title>Novel taxa within the pig intestine.</title>
        <authorList>
            <person name="Wylensek D."/>
            <person name="Bishof K."/>
            <person name="Afrizal A."/>
            <person name="Clavel T."/>
        </authorList>
    </citation>
    <scope>NUCLEOTIDE SEQUENCE [LARGE SCALE GENOMIC DNA]</scope>
    <source>
        <strain evidence="1 2">CLA-KB-P133</strain>
    </source>
</reference>
<comment type="caution">
    <text evidence="1">The sequence shown here is derived from an EMBL/GenBank/DDBJ whole genome shotgun (WGS) entry which is preliminary data.</text>
</comment>
<accession>A0AB35U295</accession>
<dbReference type="Proteomes" id="UP001286174">
    <property type="component" value="Unassembled WGS sequence"/>
</dbReference>
<dbReference type="RefSeq" id="WP_167836298.1">
    <property type="nucleotide sequence ID" value="NZ_JALBUR010000010.1"/>
</dbReference>
<protein>
    <submittedName>
        <fullName evidence="1">Uncharacterized protein</fullName>
    </submittedName>
</protein>
<dbReference type="AlphaFoldDB" id="A0AB35U295"/>
<keyword evidence="2" id="KW-1185">Reference proteome</keyword>
<organism evidence="1 2">
    <name type="scientific">Grylomicrobium aquisgranensis</name>
    <dbReference type="NCBI Taxonomy" id="2926318"/>
    <lineage>
        <taxon>Bacteria</taxon>
        <taxon>Bacillati</taxon>
        <taxon>Bacillota</taxon>
        <taxon>Erysipelotrichia</taxon>
        <taxon>Erysipelotrichales</taxon>
        <taxon>Erysipelotrichaceae</taxon>
        <taxon>Grylomicrobium</taxon>
    </lineage>
</organism>